<feature type="domain" description="Cytochrome c" evidence="6">
    <location>
        <begin position="48"/>
        <end position="134"/>
    </location>
</feature>
<dbReference type="Gene3D" id="1.10.760.10">
    <property type="entry name" value="Cytochrome c-like domain"/>
    <property type="match status" value="1"/>
</dbReference>
<dbReference type="EMBL" id="JBHSDC010000015">
    <property type="protein sequence ID" value="MFC4231995.1"/>
    <property type="molecule type" value="Genomic_DNA"/>
</dbReference>
<keyword evidence="8" id="KW-1185">Reference proteome</keyword>
<protein>
    <submittedName>
        <fullName evidence="7">C-type cytochrome</fullName>
    </submittedName>
</protein>
<evidence type="ECO:0000256" key="5">
    <source>
        <dbReference type="SAM" id="SignalP"/>
    </source>
</evidence>
<evidence type="ECO:0000256" key="1">
    <source>
        <dbReference type="ARBA" id="ARBA00022617"/>
    </source>
</evidence>
<organism evidence="7 8">
    <name type="scientific">Parasediminibacterium paludis</name>
    <dbReference type="NCBI Taxonomy" id="908966"/>
    <lineage>
        <taxon>Bacteria</taxon>
        <taxon>Pseudomonadati</taxon>
        <taxon>Bacteroidota</taxon>
        <taxon>Chitinophagia</taxon>
        <taxon>Chitinophagales</taxon>
        <taxon>Chitinophagaceae</taxon>
        <taxon>Parasediminibacterium</taxon>
    </lineage>
</organism>
<keyword evidence="3 4" id="KW-0408">Iron</keyword>
<dbReference type="RefSeq" id="WP_379013670.1">
    <property type="nucleotide sequence ID" value="NZ_JBHSDC010000015.1"/>
</dbReference>
<evidence type="ECO:0000259" key="6">
    <source>
        <dbReference type="PROSITE" id="PS51007"/>
    </source>
</evidence>
<keyword evidence="5" id="KW-0732">Signal</keyword>
<name>A0ABV8PXM6_9BACT</name>
<sequence>MTKKLILAASVVALGFVSVAFTNVQQAKPWPVPDKAAKTANPVKSSPAAIAEGKTLWTTHCSSCHGKSGLGDGSKAAQLKTQPDDFTKAAFQSQSDGSLFYKVSEGRDDMPSFKKKIPESEDIWNLVVYMRTLKK</sequence>
<evidence type="ECO:0000313" key="7">
    <source>
        <dbReference type="EMBL" id="MFC4231995.1"/>
    </source>
</evidence>
<reference evidence="8" key="1">
    <citation type="journal article" date="2019" name="Int. J. Syst. Evol. Microbiol.">
        <title>The Global Catalogue of Microorganisms (GCM) 10K type strain sequencing project: providing services to taxonomists for standard genome sequencing and annotation.</title>
        <authorList>
            <consortium name="The Broad Institute Genomics Platform"/>
            <consortium name="The Broad Institute Genome Sequencing Center for Infectious Disease"/>
            <person name="Wu L."/>
            <person name="Ma J."/>
        </authorList>
    </citation>
    <scope>NUCLEOTIDE SEQUENCE [LARGE SCALE GENOMIC DNA]</scope>
    <source>
        <strain evidence="8">CECT 8010</strain>
    </source>
</reference>
<keyword evidence="2 4" id="KW-0479">Metal-binding</keyword>
<comment type="caution">
    <text evidence="7">The sequence shown here is derived from an EMBL/GenBank/DDBJ whole genome shotgun (WGS) entry which is preliminary data.</text>
</comment>
<evidence type="ECO:0000256" key="3">
    <source>
        <dbReference type="ARBA" id="ARBA00023004"/>
    </source>
</evidence>
<evidence type="ECO:0000313" key="8">
    <source>
        <dbReference type="Proteomes" id="UP001595906"/>
    </source>
</evidence>
<dbReference type="PANTHER" id="PTHR40394:SF2">
    <property type="entry name" value="QUINOL:CYTOCHROME C OXIDOREDUCTASE MEMBRANE PROTEIN"/>
    <property type="match status" value="1"/>
</dbReference>
<dbReference type="PANTHER" id="PTHR40394">
    <property type="entry name" value="LIPOPROTEIN-RELATED"/>
    <property type="match status" value="1"/>
</dbReference>
<accession>A0ABV8PXM6</accession>
<feature type="signal peptide" evidence="5">
    <location>
        <begin position="1"/>
        <end position="22"/>
    </location>
</feature>
<dbReference type="Pfam" id="PF13442">
    <property type="entry name" value="Cytochrome_CBB3"/>
    <property type="match status" value="1"/>
</dbReference>
<feature type="chain" id="PRO_5045102096" evidence="5">
    <location>
        <begin position="23"/>
        <end position="135"/>
    </location>
</feature>
<evidence type="ECO:0000256" key="4">
    <source>
        <dbReference type="PROSITE-ProRule" id="PRU00433"/>
    </source>
</evidence>
<dbReference type="Proteomes" id="UP001595906">
    <property type="component" value="Unassembled WGS sequence"/>
</dbReference>
<dbReference type="PROSITE" id="PS51007">
    <property type="entry name" value="CYTC"/>
    <property type="match status" value="1"/>
</dbReference>
<proteinExistence type="predicted"/>
<gene>
    <name evidence="7" type="ORF">ACFOW1_08840</name>
</gene>
<keyword evidence="1 4" id="KW-0349">Heme</keyword>
<dbReference type="InterPro" id="IPR036909">
    <property type="entry name" value="Cyt_c-like_dom_sf"/>
</dbReference>
<evidence type="ECO:0000256" key="2">
    <source>
        <dbReference type="ARBA" id="ARBA00022723"/>
    </source>
</evidence>
<dbReference type="InterPro" id="IPR009056">
    <property type="entry name" value="Cyt_c-like_dom"/>
</dbReference>
<dbReference type="SUPFAM" id="SSF46626">
    <property type="entry name" value="Cytochrome c"/>
    <property type="match status" value="1"/>
</dbReference>